<dbReference type="RefSeq" id="WP_169409715.1">
    <property type="nucleotide sequence ID" value="NZ_JAAXKZ010000002.1"/>
</dbReference>
<dbReference type="AlphaFoldDB" id="A0A848DCA0"/>
<keyword evidence="3" id="KW-1185">Reference proteome</keyword>
<dbReference type="GO" id="GO:0016705">
    <property type="term" value="F:oxidoreductase activity, acting on paired donors, with incorporation or reduction of molecular oxygen"/>
    <property type="evidence" value="ECO:0007669"/>
    <property type="project" value="InterPro"/>
</dbReference>
<reference evidence="2 3" key="1">
    <citation type="submission" date="2020-04" db="EMBL/GenBank/DDBJ databases">
        <authorList>
            <person name="Klaysubun C."/>
            <person name="Duangmal K."/>
            <person name="Lipun K."/>
        </authorList>
    </citation>
    <scope>NUCLEOTIDE SEQUENCE [LARGE SCALE GENOMIC DNA]</scope>
    <source>
        <strain evidence="2 3">DSM 45300</strain>
    </source>
</reference>
<dbReference type="InterPro" id="IPR036661">
    <property type="entry name" value="Luciferase-like_sf"/>
</dbReference>
<evidence type="ECO:0000259" key="1">
    <source>
        <dbReference type="Pfam" id="PF00296"/>
    </source>
</evidence>
<sequence length="351" mass="39610">MRFGMLSICDNDPARRSTQQFYQELLDEIVLAEELGFEDYWVAEHHYSDYGVVPSPAVLLSAAASRTSRIGLGSGVSILPFHDPLQVAEDYAMVDVLSNGRLTFGAGRGFLIHEYEAFGIKNQQDSRERFDEALAIIRKAWEGERFSFHGKHYTVDDVKLNVLPVQKPGPPIYQAALSPSSYEKAAALGVPVAGVATTLRTLDRIEERVGSFKRLWAESGRDAETVDVPITWYTFVVPDQERVYEDAGRHLINYFRNIGNIFDPEKVDNPEARQVYEELHEWNNTVTYDHIENNTDVALFGDPDTVIAKLERIRAAGVEKVHCLMNFGNRAHEEVVASMELFAKEVMPALR</sequence>
<proteinExistence type="predicted"/>
<name>A0A848DCA0_9PSEU</name>
<dbReference type="PANTHER" id="PTHR30137">
    <property type="entry name" value="LUCIFERASE-LIKE MONOOXYGENASE"/>
    <property type="match status" value="1"/>
</dbReference>
<dbReference type="SUPFAM" id="SSF51679">
    <property type="entry name" value="Bacterial luciferase-like"/>
    <property type="match status" value="1"/>
</dbReference>
<dbReference type="InterPro" id="IPR011251">
    <property type="entry name" value="Luciferase-like_dom"/>
</dbReference>
<dbReference type="Pfam" id="PF00296">
    <property type="entry name" value="Bac_luciferase"/>
    <property type="match status" value="1"/>
</dbReference>
<dbReference type="EMBL" id="JAAXKZ010000002">
    <property type="protein sequence ID" value="NMH90226.1"/>
    <property type="molecule type" value="Genomic_DNA"/>
</dbReference>
<evidence type="ECO:0000313" key="3">
    <source>
        <dbReference type="Proteomes" id="UP000586918"/>
    </source>
</evidence>
<gene>
    <name evidence="2" type="ORF">HF519_01165</name>
</gene>
<dbReference type="Proteomes" id="UP000586918">
    <property type="component" value="Unassembled WGS sequence"/>
</dbReference>
<evidence type="ECO:0000313" key="2">
    <source>
        <dbReference type="EMBL" id="NMH90226.1"/>
    </source>
</evidence>
<dbReference type="GO" id="GO:0005829">
    <property type="term" value="C:cytosol"/>
    <property type="evidence" value="ECO:0007669"/>
    <property type="project" value="TreeGrafter"/>
</dbReference>
<protein>
    <submittedName>
        <fullName evidence="2">LLM class flavin-dependent oxidoreductase</fullName>
    </submittedName>
</protein>
<accession>A0A848DCA0</accession>
<organism evidence="2 3">
    <name type="scientific">Pseudonocardia bannensis</name>
    <dbReference type="NCBI Taxonomy" id="630973"/>
    <lineage>
        <taxon>Bacteria</taxon>
        <taxon>Bacillati</taxon>
        <taxon>Actinomycetota</taxon>
        <taxon>Actinomycetes</taxon>
        <taxon>Pseudonocardiales</taxon>
        <taxon>Pseudonocardiaceae</taxon>
        <taxon>Pseudonocardia</taxon>
    </lineage>
</organism>
<feature type="domain" description="Luciferase-like" evidence="1">
    <location>
        <begin position="1"/>
        <end position="319"/>
    </location>
</feature>
<comment type="caution">
    <text evidence="2">The sequence shown here is derived from an EMBL/GenBank/DDBJ whole genome shotgun (WGS) entry which is preliminary data.</text>
</comment>
<dbReference type="InterPro" id="IPR050766">
    <property type="entry name" value="Bact_Lucif_Oxidored"/>
</dbReference>
<dbReference type="Gene3D" id="3.20.20.30">
    <property type="entry name" value="Luciferase-like domain"/>
    <property type="match status" value="1"/>
</dbReference>
<dbReference type="PANTHER" id="PTHR30137:SF6">
    <property type="entry name" value="LUCIFERASE-LIKE MONOOXYGENASE"/>
    <property type="match status" value="1"/>
</dbReference>